<evidence type="ECO:0000313" key="1">
    <source>
        <dbReference type="EMBL" id="KAJ1894798.1"/>
    </source>
</evidence>
<evidence type="ECO:0000313" key="2">
    <source>
        <dbReference type="Proteomes" id="UP001150581"/>
    </source>
</evidence>
<dbReference type="EMBL" id="JANBPG010000645">
    <property type="protein sequence ID" value="KAJ1894798.1"/>
    <property type="molecule type" value="Genomic_DNA"/>
</dbReference>
<protein>
    <submittedName>
        <fullName evidence="1">Uncharacterized protein</fullName>
    </submittedName>
</protein>
<dbReference type="Proteomes" id="UP001150581">
    <property type="component" value="Unassembled WGS sequence"/>
</dbReference>
<gene>
    <name evidence="1" type="ORF">LPJ66_004970</name>
</gene>
<reference evidence="1" key="1">
    <citation type="submission" date="2022-07" db="EMBL/GenBank/DDBJ databases">
        <title>Phylogenomic reconstructions and comparative analyses of Kickxellomycotina fungi.</title>
        <authorList>
            <person name="Reynolds N.K."/>
            <person name="Stajich J.E."/>
            <person name="Barry K."/>
            <person name="Grigoriev I.V."/>
            <person name="Crous P."/>
            <person name="Smith M.E."/>
        </authorList>
    </citation>
    <scope>NUCLEOTIDE SEQUENCE</scope>
    <source>
        <strain evidence="1">Benny 63K</strain>
    </source>
</reference>
<organism evidence="1 2">
    <name type="scientific">Kickxella alabastrina</name>
    <dbReference type="NCBI Taxonomy" id="61397"/>
    <lineage>
        <taxon>Eukaryota</taxon>
        <taxon>Fungi</taxon>
        <taxon>Fungi incertae sedis</taxon>
        <taxon>Zoopagomycota</taxon>
        <taxon>Kickxellomycotina</taxon>
        <taxon>Kickxellomycetes</taxon>
        <taxon>Kickxellales</taxon>
        <taxon>Kickxellaceae</taxon>
        <taxon>Kickxella</taxon>
    </lineage>
</organism>
<proteinExistence type="predicted"/>
<comment type="caution">
    <text evidence="1">The sequence shown here is derived from an EMBL/GenBank/DDBJ whole genome shotgun (WGS) entry which is preliminary data.</text>
</comment>
<keyword evidence="2" id="KW-1185">Reference proteome</keyword>
<name>A0ACC1IJN1_9FUNG</name>
<sequence>MANRTVNTATTIHGTNPQNLIDKEYRQRIYDSLYWKEHCFALTVTGVMDKAANLTCIGGCFGDNKRPTEFMCLVLKLLQLQPDRQMVDALIDQNDFKYMRALALMYFRLTERPVDVYTKLELLYSDYSKLRRRIYDGTYVLMHMDELVDDLLREQRVCSIALPRITDRRKLEDVGELPPRISPLDQNDSDSDSESGSSSGSDNDESDS</sequence>
<accession>A0ACC1IJN1</accession>